<dbReference type="InterPro" id="IPR032485">
    <property type="entry name" value="LRP1-like_beta_prop"/>
</dbReference>
<comment type="caution">
    <text evidence="3">The sequence shown here is derived from an EMBL/GenBank/DDBJ whole genome shotgun (WGS) entry which is preliminary data.</text>
</comment>
<name>A0ABX1VMB0_9FIRM</name>
<feature type="transmembrane region" description="Helical" evidence="1">
    <location>
        <begin position="190"/>
        <end position="216"/>
    </location>
</feature>
<keyword evidence="1" id="KW-0812">Transmembrane</keyword>
<gene>
    <name evidence="3" type="ORF">G9470_06750</name>
</gene>
<feature type="transmembrane region" description="Helical" evidence="1">
    <location>
        <begin position="151"/>
        <end position="169"/>
    </location>
</feature>
<sequence>MQTLLYEVKKMYIFQKGLIFIVLFIVMHFFILVEVDKPVNSNVEDNITQYSFYLDKVRGHLSSQTEQFLQEESHKINEAKVEIDKLYDSYYNGDITESTFIHERSKLEEVIKNQEGFDAIFEQYIYVREKPDERYFLYTNGWNALLGTENLDYFAVILILLLVSPIFCQEYENSMDSLTLTMKKGGRSQAVCKILLVFTSIIILCIISFAFTYLFYDLKYGLQNGSYPLQSLPFFSTSTKTLTLLNTYLYLCLFKLFGYISFSVLIMFLSVCMKKYALTLFTSVALIFLPFIGLDNSAIKYVCTGPLGFMLATGFFRGDQYRTDVFTDEIKMTFQEISVKCLMISFFILLFFVIFMIYLVIKLRSNQWQRLKRKNMPEKLILSSVLFLITIGITGCTHQSHYDTYNYSSHMSFQNDQYQFYVNESDSDNTQLVYKDLETGEIHDLVKTPMQSSLKMERTLYGNGRYIYYIKYHINKSELKDYVDRVSIIEIDTKNFNEKVIFERNTDLEKKLLMGTIRLNNKDAVLQNTGSFFLDNNNIYFISSDVRQVNRVTGKTKTLDIPTNANIAYNGKRIYYIGDRYQLSYYDTEDGTKGIVPEIITTKFFLDDTKVLFLNRLDHKKLYILNLQNNTVKKVLDKAVLDFRSEGDFIYYHDINDQQEYKIKMSDS</sequence>
<evidence type="ECO:0000256" key="1">
    <source>
        <dbReference type="SAM" id="Phobius"/>
    </source>
</evidence>
<proteinExistence type="predicted"/>
<accession>A0ABX1VMB0</accession>
<feature type="domain" description="Prolow-density lipoprotein receptor-related protein 1-like beta-propeller" evidence="2">
    <location>
        <begin position="604"/>
        <end position="665"/>
    </location>
</feature>
<dbReference type="RefSeq" id="WP_170820767.1">
    <property type="nucleotide sequence ID" value="NZ_JAAOXG010000013.1"/>
</dbReference>
<evidence type="ECO:0000313" key="4">
    <source>
        <dbReference type="Proteomes" id="UP000539052"/>
    </source>
</evidence>
<feature type="transmembrane region" description="Helical" evidence="1">
    <location>
        <begin position="337"/>
        <end position="360"/>
    </location>
</feature>
<evidence type="ECO:0000259" key="2">
    <source>
        <dbReference type="Pfam" id="PF16472"/>
    </source>
</evidence>
<organism evidence="3 4">
    <name type="scientific">Lacrimispora defluvii</name>
    <dbReference type="NCBI Taxonomy" id="2719233"/>
    <lineage>
        <taxon>Bacteria</taxon>
        <taxon>Bacillati</taxon>
        <taxon>Bacillota</taxon>
        <taxon>Clostridia</taxon>
        <taxon>Lachnospirales</taxon>
        <taxon>Lachnospiraceae</taxon>
        <taxon>Lacrimispora</taxon>
    </lineage>
</organism>
<dbReference type="Pfam" id="PF16472">
    <property type="entry name" value="DUF5050"/>
    <property type="match status" value="1"/>
</dbReference>
<feature type="transmembrane region" description="Helical" evidence="1">
    <location>
        <begin position="12"/>
        <end position="33"/>
    </location>
</feature>
<keyword evidence="1" id="KW-0472">Membrane</keyword>
<reference evidence="3 4" key="1">
    <citation type="submission" date="2020-03" db="EMBL/GenBank/DDBJ databases">
        <title>Genome Sequence of industrial isolate, B5A.</title>
        <authorList>
            <person name="Sharma S."/>
            <person name="Patil P.B."/>
            <person name="Korpole S."/>
        </authorList>
    </citation>
    <scope>NUCLEOTIDE SEQUENCE [LARGE SCALE GENOMIC DNA]</scope>
    <source>
        <strain evidence="3 4">PI-S10-B5A</strain>
    </source>
</reference>
<protein>
    <submittedName>
        <fullName evidence="3">ABC transporter permease</fullName>
    </submittedName>
</protein>
<keyword evidence="1" id="KW-1133">Transmembrane helix</keyword>
<dbReference type="SUPFAM" id="SSF82171">
    <property type="entry name" value="DPP6 N-terminal domain-like"/>
    <property type="match status" value="1"/>
</dbReference>
<keyword evidence="4" id="KW-1185">Reference proteome</keyword>
<feature type="transmembrane region" description="Helical" evidence="1">
    <location>
        <begin position="276"/>
        <end position="292"/>
    </location>
</feature>
<dbReference type="EMBL" id="JAAOXG010000013">
    <property type="protein sequence ID" value="NNJ29503.1"/>
    <property type="molecule type" value="Genomic_DNA"/>
</dbReference>
<feature type="transmembrane region" description="Helical" evidence="1">
    <location>
        <begin position="248"/>
        <end position="269"/>
    </location>
</feature>
<dbReference type="Proteomes" id="UP000539052">
    <property type="component" value="Unassembled WGS sequence"/>
</dbReference>
<evidence type="ECO:0000313" key="3">
    <source>
        <dbReference type="EMBL" id="NNJ29503.1"/>
    </source>
</evidence>
<feature type="transmembrane region" description="Helical" evidence="1">
    <location>
        <begin position="380"/>
        <end position="397"/>
    </location>
</feature>